<sequence length="947" mass="107172">MEQPTSHGWDSRRVKVQVLYRLSLGFCLLVLITVKVYLDHLSCLPEQRQALDNLYRMQKEYRKVYSDSEADKAAGQEFCEQHGLDLVARQRLESRWGVAWSTRNGKNSGTRILLQCTCGYSTKARQDYVGKTKSTAAKSQEWRRTAPYEFTGCLAHVDITYGPDGNVRRVVGNLEHNEKCISTVMTRYPAVPLHEHVVEVALQQLADGASVGSIQSRNLQMVEQKLYRDQLTTPTLSANFRYQIQKGDFSRIYRRHHRANGIDISVPPEFNVHAWLDPNNPAYRPGIHDAVFFYTPRESQNDRFRICICTADMEQAAWTYVHGSQLILDGTFGLSSSRLLLWIAMGVDSEGHGVPVAMFLFSAPTGNRATHAGYDTAIIQELLEQWRTWMNTTKSASGRLFEPAVAITDTDTKERGALIAVWPQIQLLLCKFHVRQCWTNKRSQLLGKGNQEEPEHFSKNQARSRLQAFELSMLQTTSIQSAQSLVDIEKAYFKICVQQPESKKAGEAGLGFLAYFESTWMPEQLWASWSQLGRNRAAARLGVSVNGVLPTTNHLESFNGVLKTKYIPQWQHSKARLRFDVLIFHLIHSILPRLYAQLRLKFQSQQWKGQRFLEALGGKPLNSDQPFDAEKEEPLAWFSPDSRRDTAASDIHQNYRLIPIPSLRPYELWASCAASLEDPKNPSHRRYWLTVHISGSCTCTCLDWLQRGAACKHLRAFRDVIQMWTEAGHLASFCFPTTREEAIKISEENRAWYGPHLRAAITQPLLPSTSATASGYLESNIPSTMQQSSLPSLLPKLPPATSGQPLPSLEGEAALQTIVDSSDVDLEQQITEIEEQGDDYLSNRQAVAIQTQQRVEHSVGQILPRMHGLVTDLSETVSLKFTEDLLEFQGVLGVLQDQISRLLARGGSPEDSSPLEPTFSKRHSIRTKRRAGLLVHFRYSQEEEISC</sequence>
<name>A0ACB8T1D9_9AGAM</name>
<organism evidence="1 2">
    <name type="scientific">Artomyces pyxidatus</name>
    <dbReference type="NCBI Taxonomy" id="48021"/>
    <lineage>
        <taxon>Eukaryota</taxon>
        <taxon>Fungi</taxon>
        <taxon>Dikarya</taxon>
        <taxon>Basidiomycota</taxon>
        <taxon>Agaricomycotina</taxon>
        <taxon>Agaricomycetes</taxon>
        <taxon>Russulales</taxon>
        <taxon>Auriscalpiaceae</taxon>
        <taxon>Artomyces</taxon>
    </lineage>
</organism>
<dbReference type="EMBL" id="MU277207">
    <property type="protein sequence ID" value="KAI0062593.1"/>
    <property type="molecule type" value="Genomic_DNA"/>
</dbReference>
<reference evidence="1" key="1">
    <citation type="submission" date="2021-03" db="EMBL/GenBank/DDBJ databases">
        <authorList>
            <consortium name="DOE Joint Genome Institute"/>
            <person name="Ahrendt S."/>
            <person name="Looney B.P."/>
            <person name="Miyauchi S."/>
            <person name="Morin E."/>
            <person name="Drula E."/>
            <person name="Courty P.E."/>
            <person name="Chicoki N."/>
            <person name="Fauchery L."/>
            <person name="Kohler A."/>
            <person name="Kuo A."/>
            <person name="Labutti K."/>
            <person name="Pangilinan J."/>
            <person name="Lipzen A."/>
            <person name="Riley R."/>
            <person name="Andreopoulos W."/>
            <person name="He G."/>
            <person name="Johnson J."/>
            <person name="Barry K.W."/>
            <person name="Grigoriev I.V."/>
            <person name="Nagy L."/>
            <person name="Hibbett D."/>
            <person name="Henrissat B."/>
            <person name="Matheny P.B."/>
            <person name="Labbe J."/>
            <person name="Martin F."/>
        </authorList>
    </citation>
    <scope>NUCLEOTIDE SEQUENCE</scope>
    <source>
        <strain evidence="1">HHB10654</strain>
    </source>
</reference>
<evidence type="ECO:0000313" key="2">
    <source>
        <dbReference type="Proteomes" id="UP000814140"/>
    </source>
</evidence>
<comment type="caution">
    <text evidence="1">The sequence shown here is derived from an EMBL/GenBank/DDBJ whole genome shotgun (WGS) entry which is preliminary data.</text>
</comment>
<protein>
    <submittedName>
        <fullName evidence="1">Uncharacterized protein</fullName>
    </submittedName>
</protein>
<gene>
    <name evidence="1" type="ORF">BV25DRAFT_1945046</name>
</gene>
<dbReference type="Proteomes" id="UP000814140">
    <property type="component" value="Unassembled WGS sequence"/>
</dbReference>
<proteinExistence type="predicted"/>
<reference evidence="1" key="2">
    <citation type="journal article" date="2022" name="New Phytol.">
        <title>Evolutionary transition to the ectomycorrhizal habit in the genomes of a hyperdiverse lineage of mushroom-forming fungi.</title>
        <authorList>
            <person name="Looney B."/>
            <person name="Miyauchi S."/>
            <person name="Morin E."/>
            <person name="Drula E."/>
            <person name="Courty P.E."/>
            <person name="Kohler A."/>
            <person name="Kuo A."/>
            <person name="LaButti K."/>
            <person name="Pangilinan J."/>
            <person name="Lipzen A."/>
            <person name="Riley R."/>
            <person name="Andreopoulos W."/>
            <person name="He G."/>
            <person name="Johnson J."/>
            <person name="Nolan M."/>
            <person name="Tritt A."/>
            <person name="Barry K.W."/>
            <person name="Grigoriev I.V."/>
            <person name="Nagy L.G."/>
            <person name="Hibbett D."/>
            <person name="Henrissat B."/>
            <person name="Matheny P.B."/>
            <person name="Labbe J."/>
            <person name="Martin F.M."/>
        </authorList>
    </citation>
    <scope>NUCLEOTIDE SEQUENCE</scope>
    <source>
        <strain evidence="1">HHB10654</strain>
    </source>
</reference>
<evidence type="ECO:0000313" key="1">
    <source>
        <dbReference type="EMBL" id="KAI0062593.1"/>
    </source>
</evidence>
<accession>A0ACB8T1D9</accession>
<keyword evidence="2" id="KW-1185">Reference proteome</keyword>